<organism evidence="1 2">
    <name type="scientific">Kaistella flava</name>
    <name type="common">ex Peng et al. 2021</name>
    <dbReference type="NCBI Taxonomy" id="2038776"/>
    <lineage>
        <taxon>Bacteria</taxon>
        <taxon>Pseudomonadati</taxon>
        <taxon>Bacteroidota</taxon>
        <taxon>Flavobacteriia</taxon>
        <taxon>Flavobacteriales</taxon>
        <taxon>Weeksellaceae</taxon>
        <taxon>Chryseobacterium group</taxon>
        <taxon>Kaistella</taxon>
    </lineage>
</organism>
<dbReference type="AlphaFoldDB" id="A0A7M2YB76"/>
<keyword evidence="2" id="KW-1185">Reference proteome</keyword>
<dbReference type="KEGG" id="kfa:Q73A0000_13900"/>
<dbReference type="RefSeq" id="WP_193811558.1">
    <property type="nucleotide sequence ID" value="NZ_CP040442.1"/>
</dbReference>
<protein>
    <submittedName>
        <fullName evidence="1">Uncharacterized protein</fullName>
    </submittedName>
</protein>
<accession>A0A7M2YB76</accession>
<dbReference type="Proteomes" id="UP000594195">
    <property type="component" value="Chromosome"/>
</dbReference>
<sequence length="461" mass="54506">MIDFIKIKYTDTGYVLPISSIDFKSGFNHNTGELDETVKGNYFDFNIERWASGRTIITGSIHKYFNRNDFNGNDFTALNFQTSVINLKNEIHLVPDLCKLENVEIGVNIQTEFNPNLLLENLLFHRTKEFNKPIAGAYYMQSKKENYIIKIYNKSAQNNRVLRRLESELKGSKITPTERAQKHSLAQLIKDELKPNTLRFEIKFLKMEVLNQMGIITLADLCKPEFFQHFKEMLMMEFDEVYFYDYTTDNLKMRTPEQIKFKDYRNPNYWKSLDRKDKYYHKKRFADLTLKYSQNIKGKVSELIGDKMEELTAKSLDIFPDILAPHQTTKFRQIPHSYIGVKCPNNSNDLAVINEGVNAPENNTYCKVTGLNISMQKKGSLYLCSTGLKFYKKNDPDIFRKLYVKYLSDKMKTRPIEKQIYYIAHNIRNTKTNPYHNTRNNRVKFEQRNYNQYQLQIVWDF</sequence>
<gene>
    <name evidence="1" type="ORF">Q73A0000_13900</name>
</gene>
<evidence type="ECO:0000313" key="2">
    <source>
        <dbReference type="Proteomes" id="UP000594195"/>
    </source>
</evidence>
<dbReference type="EMBL" id="CP040442">
    <property type="protein sequence ID" value="QOW11376.1"/>
    <property type="molecule type" value="Genomic_DNA"/>
</dbReference>
<proteinExistence type="predicted"/>
<name>A0A7M2YB76_9FLAO</name>
<evidence type="ECO:0000313" key="1">
    <source>
        <dbReference type="EMBL" id="QOW11376.1"/>
    </source>
</evidence>
<reference evidence="1 2" key="1">
    <citation type="submission" date="2019-05" db="EMBL/GenBank/DDBJ databases">
        <title>Chryseobacterium sp. isolated from King George Island, maritime Antarctica.</title>
        <authorList>
            <person name="Peng X."/>
        </authorList>
    </citation>
    <scope>NUCLEOTIDE SEQUENCE [LARGE SCALE GENOMIC DNA]</scope>
    <source>
        <strain evidence="1 2">7-3A</strain>
    </source>
</reference>